<keyword evidence="6 9" id="KW-1133">Transmembrane helix</keyword>
<keyword evidence="4" id="KW-0597">Phosphoprotein</keyword>
<sequence>MSSDLEKHTDKSSSFAGYDNEIVQDSIEVTHLNFIDKWAHKLNAETKGIELVTDEEKTDTSIWNAATMWLSANLVIATFSLGAIGITVFELAFGQAVLVIIFFSALGVFSVAFFSCFGPVLGLRQMILSKFLIGDITTRIFAAINVVACVGWGAVNIMSSAQLLHIVNNNSLPPWAGCLILVVATILITFFGYRVIHVYEKWSWIPNIAVFIVIIVQFARSGNFTSAPFEGGPITAGGVLSFGGTIYGFATGWTTYASDYTVYQPRNVNLYKIFFAIFFGLWLPLLFTLILGAACATGISADPRWTELYNTNSIGGLVYAIIVEDSLGGFGQFCCVILAMSTVANNVPNMYSMALSAQTVWEPLSKIPRIVWTIVGNAVTLAISIPAFYKFESVMENFMNLIAYYLAIYESLMYAEHFVWNKGKFSAYDYENYKDKTSYPIGIAGTFGFCCGVAGVVIGMDQTWYAGVLARQIGLGGDIAFELAFAFAFIGFNIVRYFEKKYYR</sequence>
<dbReference type="GO" id="GO:0015856">
    <property type="term" value="P:cytosine transport"/>
    <property type="evidence" value="ECO:0007669"/>
    <property type="project" value="UniProtKB-ARBA"/>
</dbReference>
<dbReference type="PANTHER" id="PTHR31806">
    <property type="entry name" value="PURINE-CYTOSINE PERMEASE FCY2-RELATED"/>
    <property type="match status" value="1"/>
</dbReference>
<keyword evidence="5 9" id="KW-0812">Transmembrane</keyword>
<feature type="transmembrane region" description="Helical" evidence="9">
    <location>
        <begin position="140"/>
        <end position="164"/>
    </location>
</feature>
<evidence type="ECO:0000256" key="9">
    <source>
        <dbReference type="SAM" id="Phobius"/>
    </source>
</evidence>
<organism evidence="10 11">
    <name type="scientific">[Candida] subhashii</name>
    <dbReference type="NCBI Taxonomy" id="561895"/>
    <lineage>
        <taxon>Eukaryota</taxon>
        <taxon>Fungi</taxon>
        <taxon>Dikarya</taxon>
        <taxon>Ascomycota</taxon>
        <taxon>Saccharomycotina</taxon>
        <taxon>Pichiomycetes</taxon>
        <taxon>Debaryomycetaceae</taxon>
        <taxon>Spathaspora</taxon>
    </lineage>
</organism>
<feature type="transmembrane region" description="Helical" evidence="9">
    <location>
        <begin position="479"/>
        <end position="498"/>
    </location>
</feature>
<dbReference type="Proteomes" id="UP000694255">
    <property type="component" value="Unassembled WGS sequence"/>
</dbReference>
<reference evidence="10 11" key="1">
    <citation type="journal article" date="2021" name="DNA Res.">
        <title>Genome analysis of Candida subhashii reveals its hybrid nature and dual mitochondrial genome conformations.</title>
        <authorList>
            <person name="Mixao V."/>
            <person name="Hegedusova E."/>
            <person name="Saus E."/>
            <person name="Pryszcz L.P."/>
            <person name="Cillingova A."/>
            <person name="Nosek J."/>
            <person name="Gabaldon T."/>
        </authorList>
    </citation>
    <scope>NUCLEOTIDE SEQUENCE [LARGE SCALE GENOMIC DNA]</scope>
    <source>
        <strain evidence="10 11">CBS 10753</strain>
    </source>
</reference>
<feature type="transmembrane region" description="Helical" evidence="9">
    <location>
        <begin position="176"/>
        <end position="196"/>
    </location>
</feature>
<feature type="transmembrane region" description="Helical" evidence="9">
    <location>
        <begin position="370"/>
        <end position="389"/>
    </location>
</feature>
<keyword evidence="11" id="KW-1185">Reference proteome</keyword>
<keyword evidence="7 8" id="KW-0472">Membrane</keyword>
<name>A0A8J5UN58_9ASCO</name>
<dbReference type="Pfam" id="PF02133">
    <property type="entry name" value="Transp_cyt_pur"/>
    <property type="match status" value="1"/>
</dbReference>
<evidence type="ECO:0000256" key="8">
    <source>
        <dbReference type="PIRNR" id="PIRNR002744"/>
    </source>
</evidence>
<evidence type="ECO:0000256" key="7">
    <source>
        <dbReference type="ARBA" id="ARBA00023136"/>
    </source>
</evidence>
<dbReference type="InterPro" id="IPR001248">
    <property type="entry name" value="Pur-cyt_permease"/>
</dbReference>
<dbReference type="GO" id="GO:0000329">
    <property type="term" value="C:fungal-type vacuole membrane"/>
    <property type="evidence" value="ECO:0007669"/>
    <property type="project" value="TreeGrafter"/>
</dbReference>
<feature type="transmembrane region" description="Helical" evidence="9">
    <location>
        <begin position="231"/>
        <end position="253"/>
    </location>
</feature>
<protein>
    <submittedName>
        <fullName evidence="10">FCY21</fullName>
    </submittedName>
</protein>
<dbReference type="GeneID" id="73466855"/>
<gene>
    <name evidence="10" type="ORF">J8A68_000054</name>
</gene>
<dbReference type="InterPro" id="IPR026030">
    <property type="entry name" value="Pur-cyt_permease_Fcy2/21/22"/>
</dbReference>
<dbReference type="PIRSF" id="PIRSF002744">
    <property type="entry name" value="Pur-cyt_permease"/>
    <property type="match status" value="1"/>
</dbReference>
<dbReference type="PANTHER" id="PTHR31806:SF1">
    <property type="entry name" value="PURINE-CYTOSINE PERMEASE FCY2-RELATED"/>
    <property type="match status" value="1"/>
</dbReference>
<dbReference type="FunFam" id="1.10.4160.10:FF:000002">
    <property type="entry name" value="Purine-cytosine permease fcyB"/>
    <property type="match status" value="1"/>
</dbReference>
<feature type="transmembrane region" description="Helical" evidence="9">
    <location>
        <begin position="68"/>
        <end position="89"/>
    </location>
</feature>
<evidence type="ECO:0000256" key="5">
    <source>
        <dbReference type="ARBA" id="ARBA00022692"/>
    </source>
</evidence>
<dbReference type="EMBL" id="JAGSYN010000004">
    <property type="protein sequence ID" value="KAG7666423.1"/>
    <property type="molecule type" value="Genomic_DNA"/>
</dbReference>
<comment type="similarity">
    <text evidence="2 8">Belongs to the purine-cytosine permease (2.A.39) family.</text>
</comment>
<dbReference type="AlphaFoldDB" id="A0A8J5UN58"/>
<feature type="transmembrane region" description="Helical" evidence="9">
    <location>
        <begin position="273"/>
        <end position="296"/>
    </location>
</feature>
<evidence type="ECO:0000256" key="6">
    <source>
        <dbReference type="ARBA" id="ARBA00022989"/>
    </source>
</evidence>
<comment type="caution">
    <text evidence="10">The sequence shown here is derived from an EMBL/GenBank/DDBJ whole genome shotgun (WGS) entry which is preliminary data.</text>
</comment>
<evidence type="ECO:0000313" key="11">
    <source>
        <dbReference type="Proteomes" id="UP000694255"/>
    </source>
</evidence>
<proteinExistence type="inferred from homology"/>
<comment type="subcellular location">
    <subcellularLocation>
        <location evidence="1">Membrane</location>
        <topology evidence="1">Multi-pass membrane protein</topology>
    </subcellularLocation>
</comment>
<keyword evidence="3 8" id="KW-0813">Transport</keyword>
<dbReference type="GO" id="GO:0005886">
    <property type="term" value="C:plasma membrane"/>
    <property type="evidence" value="ECO:0007669"/>
    <property type="project" value="TreeGrafter"/>
</dbReference>
<evidence type="ECO:0000256" key="3">
    <source>
        <dbReference type="ARBA" id="ARBA00022448"/>
    </source>
</evidence>
<dbReference type="RefSeq" id="XP_049266651.1">
    <property type="nucleotide sequence ID" value="XM_049408897.1"/>
</dbReference>
<evidence type="ECO:0000313" key="10">
    <source>
        <dbReference type="EMBL" id="KAG7666423.1"/>
    </source>
</evidence>
<feature type="transmembrane region" description="Helical" evidence="9">
    <location>
        <begin position="401"/>
        <end position="420"/>
    </location>
</feature>
<dbReference type="OrthoDB" id="2116389at2759"/>
<feature type="transmembrane region" description="Helical" evidence="9">
    <location>
        <begin position="202"/>
        <end position="219"/>
    </location>
</feature>
<evidence type="ECO:0000256" key="4">
    <source>
        <dbReference type="ARBA" id="ARBA00022553"/>
    </source>
</evidence>
<feature type="transmembrane region" description="Helical" evidence="9">
    <location>
        <begin position="441"/>
        <end position="459"/>
    </location>
</feature>
<accession>A0A8J5UN58</accession>
<dbReference type="GO" id="GO:0015205">
    <property type="term" value="F:nucleobase transmembrane transporter activity"/>
    <property type="evidence" value="ECO:0007669"/>
    <property type="project" value="TreeGrafter"/>
</dbReference>
<evidence type="ECO:0000256" key="2">
    <source>
        <dbReference type="ARBA" id="ARBA00008974"/>
    </source>
</evidence>
<evidence type="ECO:0000256" key="1">
    <source>
        <dbReference type="ARBA" id="ARBA00004141"/>
    </source>
</evidence>
<feature type="transmembrane region" description="Helical" evidence="9">
    <location>
        <begin position="96"/>
        <end position="120"/>
    </location>
</feature>
<dbReference type="CDD" id="cd11484">
    <property type="entry name" value="SLC-NCS1sbd_CobB-like"/>
    <property type="match status" value="1"/>
</dbReference>